<accession>A9I078</accession>
<feature type="domain" description="AMP-dependent synthetase/ligase" evidence="3">
    <location>
        <begin position="25"/>
        <end position="361"/>
    </location>
</feature>
<dbReference type="InterPro" id="IPR025110">
    <property type="entry name" value="AMP-bd_C"/>
</dbReference>
<dbReference type="Proteomes" id="UP000001225">
    <property type="component" value="Chromosome"/>
</dbReference>
<reference evidence="5 6" key="1">
    <citation type="journal article" date="2008" name="BMC Genomics">
        <title>The missing link: Bordetella petrii is endowed with both the metabolic versatility of environmental bacteria and virulence traits of pathogenic Bordetellae.</title>
        <authorList>
            <person name="Gross R."/>
            <person name="Guzman C.A."/>
            <person name="Sebaihia M."/>
            <person name="Martins Dos Santos V.A."/>
            <person name="Pieper D.H."/>
            <person name="Koebnik R."/>
            <person name="Lechner M."/>
            <person name="Bartels D."/>
            <person name="Buhrmester J."/>
            <person name="Choudhuri J.V."/>
            <person name="Ebensen T."/>
            <person name="Gaigalat L."/>
            <person name="Herrmann S."/>
            <person name="Khachane A.N."/>
            <person name="Larisch C."/>
            <person name="Link S."/>
            <person name="Linke B."/>
            <person name="Meyer F."/>
            <person name="Mormann S."/>
            <person name="Nakunst D."/>
            <person name="Rueckert C."/>
            <person name="Schneiker-Bekel S."/>
            <person name="Schulze K."/>
            <person name="Vorhoelter F.J."/>
            <person name="Yevsa T."/>
            <person name="Engle J.T."/>
            <person name="Goldman W.E."/>
            <person name="Puehler A."/>
            <person name="Goebel U.B."/>
            <person name="Goesmann A."/>
            <person name="Bloecker H."/>
            <person name="Kaiser O."/>
            <person name="Martinez-Arias R."/>
        </authorList>
    </citation>
    <scope>NUCLEOTIDE SEQUENCE [LARGE SCALE GENOMIC DNA]</scope>
    <source>
        <strain evidence="6">ATCC BAA-461 / DSM 12804 / CCUG 43448 / CIP 107267 / Se-1111R</strain>
    </source>
</reference>
<evidence type="ECO:0000313" key="5">
    <source>
        <dbReference type="EMBL" id="CAP44023.1"/>
    </source>
</evidence>
<dbReference type="Gene3D" id="3.30.300.30">
    <property type="match status" value="1"/>
</dbReference>
<sequence length="504" mass="52859">MPPLPCASAPTLFAAYDALWRSPEWAGRCALIDAQGNTRIGYPQLHEAVANMAGRLRQAGVARGERVAIAMERSLPAVVALLGAMAAGACPCPLEPRLTRQEILDRLESAGIGTVLADEANLDNVSSIAGARVLRAGALPEAPPCWDAGIEPADPGLLLFTSGSTGRPKGVLLSHRGLLNNARGVVAATELTSADKLLHVMPLYHTNGLNNQIFSPLLAGSTVALGPRFRAQDMPALMSLHRPTIITGVPTMYSRMLDHAFPPDSLAALRFARCGSAPITQELHARIEAFLGRPLIVSYGLSEATCTSTMNPPGRRKIGSIGQALPGQRVLLRDAQGQEITQPGVDGEICIAGDSLMLGYLGTQGNGVLEKAPAELPTGDLGRRDEDGYFTITGRKKDVIIRGGENISPTLIEQAISASALVRSCCVVGRPDADLGEVPVAFVVTAAGVSASEADIKALVAGRLSRIYQPAEVIFVDALPENSVGKVDRKALARSFAADATDAA</sequence>
<dbReference type="InterPro" id="IPR000873">
    <property type="entry name" value="AMP-dep_synth/lig_dom"/>
</dbReference>
<dbReference type="GO" id="GO:0006631">
    <property type="term" value="P:fatty acid metabolic process"/>
    <property type="evidence" value="ECO:0007669"/>
    <property type="project" value="TreeGrafter"/>
</dbReference>
<dbReference type="PROSITE" id="PS00455">
    <property type="entry name" value="AMP_BINDING"/>
    <property type="match status" value="1"/>
</dbReference>
<dbReference type="InterPro" id="IPR045851">
    <property type="entry name" value="AMP-bd_C_sf"/>
</dbReference>
<dbReference type="EC" id="6.2.1.-" evidence="5"/>
<evidence type="ECO:0000256" key="1">
    <source>
        <dbReference type="ARBA" id="ARBA00006432"/>
    </source>
</evidence>
<dbReference type="Gene3D" id="3.40.50.12780">
    <property type="entry name" value="N-terminal domain of ligase-like"/>
    <property type="match status" value="1"/>
</dbReference>
<dbReference type="PANTHER" id="PTHR43201:SF5">
    <property type="entry name" value="MEDIUM-CHAIN ACYL-COA LIGASE ACSF2, MITOCHONDRIAL"/>
    <property type="match status" value="1"/>
</dbReference>
<keyword evidence="6" id="KW-1185">Reference proteome</keyword>
<dbReference type="AlphaFoldDB" id="A9I078"/>
<evidence type="ECO:0000256" key="2">
    <source>
        <dbReference type="ARBA" id="ARBA00022598"/>
    </source>
</evidence>
<protein>
    <submittedName>
        <fullName evidence="5">Long-chain fatty acid:CoA ligase</fullName>
        <ecNumber evidence="5">6.2.1.-</ecNumber>
    </submittedName>
</protein>
<organism evidence="5 6">
    <name type="scientific">Bordetella petrii (strain ATCC BAA-461 / DSM 12804 / CCUG 43448 / CIP 107267 / Se-1111R)</name>
    <dbReference type="NCBI Taxonomy" id="340100"/>
    <lineage>
        <taxon>Bacteria</taxon>
        <taxon>Pseudomonadati</taxon>
        <taxon>Pseudomonadota</taxon>
        <taxon>Betaproteobacteria</taxon>
        <taxon>Burkholderiales</taxon>
        <taxon>Alcaligenaceae</taxon>
        <taxon>Bordetella</taxon>
    </lineage>
</organism>
<dbReference type="Pfam" id="PF00501">
    <property type="entry name" value="AMP-binding"/>
    <property type="match status" value="1"/>
</dbReference>
<name>A9I078_BORPD</name>
<dbReference type="GO" id="GO:0031956">
    <property type="term" value="F:medium-chain fatty acid-CoA ligase activity"/>
    <property type="evidence" value="ECO:0007669"/>
    <property type="project" value="TreeGrafter"/>
</dbReference>
<dbReference type="eggNOG" id="COG0318">
    <property type="taxonomic scope" value="Bacteria"/>
</dbReference>
<dbReference type="KEGG" id="bpt:Bpet3680"/>
<dbReference type="SUPFAM" id="SSF56801">
    <property type="entry name" value="Acetyl-CoA synthetase-like"/>
    <property type="match status" value="1"/>
</dbReference>
<feature type="domain" description="AMP-binding enzyme C-terminal" evidence="4">
    <location>
        <begin position="412"/>
        <end position="486"/>
    </location>
</feature>
<proteinExistence type="inferred from homology"/>
<dbReference type="InterPro" id="IPR020845">
    <property type="entry name" value="AMP-binding_CS"/>
</dbReference>
<dbReference type="STRING" id="94624.Bpet3680"/>
<evidence type="ECO:0000313" key="6">
    <source>
        <dbReference type="Proteomes" id="UP000001225"/>
    </source>
</evidence>
<dbReference type="InterPro" id="IPR042099">
    <property type="entry name" value="ANL_N_sf"/>
</dbReference>
<dbReference type="Pfam" id="PF13193">
    <property type="entry name" value="AMP-binding_C"/>
    <property type="match status" value="1"/>
</dbReference>
<evidence type="ECO:0000259" key="4">
    <source>
        <dbReference type="Pfam" id="PF13193"/>
    </source>
</evidence>
<keyword evidence="2 5" id="KW-0436">Ligase</keyword>
<dbReference type="PANTHER" id="PTHR43201">
    <property type="entry name" value="ACYL-COA SYNTHETASE"/>
    <property type="match status" value="1"/>
</dbReference>
<evidence type="ECO:0000259" key="3">
    <source>
        <dbReference type="Pfam" id="PF00501"/>
    </source>
</evidence>
<comment type="similarity">
    <text evidence="1">Belongs to the ATP-dependent AMP-binding enzyme family.</text>
</comment>
<gene>
    <name evidence="5" type="ordered locus">Bpet3680</name>
</gene>
<dbReference type="EMBL" id="AM902716">
    <property type="protein sequence ID" value="CAP44023.1"/>
    <property type="molecule type" value="Genomic_DNA"/>
</dbReference>